<reference evidence="2 3" key="1">
    <citation type="submission" date="2023-02" db="EMBL/GenBank/DDBJ databases">
        <title>Genome sequence of Shewanella metallivivens ER-Te-42B-Light, sp. nov., enriched from sulfide tube worms (Riftia pachyptila) isolated from Explorer Ridge in the Pacific Ocean.</title>
        <authorList>
            <person name="Maltman C."/>
            <person name="Kuzyk S.B."/>
            <person name="Kyndt J.A."/>
            <person name="Yurkov V."/>
        </authorList>
    </citation>
    <scope>NUCLEOTIDE SEQUENCE [LARGE SCALE GENOMIC DNA]</scope>
    <source>
        <strain evidence="2 3">ER-Te-42B-Light</strain>
    </source>
</reference>
<dbReference type="SUPFAM" id="SSF52743">
    <property type="entry name" value="Subtilisin-like"/>
    <property type="match status" value="1"/>
</dbReference>
<dbReference type="InterPro" id="IPR036852">
    <property type="entry name" value="Peptidase_S8/S53_dom_sf"/>
</dbReference>
<dbReference type="InterPro" id="IPR000209">
    <property type="entry name" value="Peptidase_S8/S53_dom"/>
</dbReference>
<dbReference type="Pfam" id="PF00082">
    <property type="entry name" value="Peptidase_S8"/>
    <property type="match status" value="1"/>
</dbReference>
<gene>
    <name evidence="2" type="ORF">PQR79_13675</name>
</gene>
<keyword evidence="3" id="KW-1185">Reference proteome</keyword>
<evidence type="ECO:0000259" key="1">
    <source>
        <dbReference type="Pfam" id="PF00082"/>
    </source>
</evidence>
<evidence type="ECO:0000313" key="2">
    <source>
        <dbReference type="EMBL" id="MDD8060136.1"/>
    </source>
</evidence>
<dbReference type="Gene3D" id="3.40.50.200">
    <property type="entry name" value="Peptidase S8/S53 domain"/>
    <property type="match status" value="2"/>
</dbReference>
<dbReference type="RefSeq" id="WP_238106328.1">
    <property type="nucleotide sequence ID" value="NZ_JAQQPZ010000013.1"/>
</dbReference>
<accession>A0ABT5TRX6</accession>
<dbReference type="EMBL" id="JAQQPZ010000013">
    <property type="protein sequence ID" value="MDD8060136.1"/>
    <property type="molecule type" value="Genomic_DNA"/>
</dbReference>
<protein>
    <submittedName>
        <fullName evidence="2">S8 family serine peptidase</fullName>
    </submittedName>
</protein>
<dbReference type="Proteomes" id="UP001213691">
    <property type="component" value="Unassembled WGS sequence"/>
</dbReference>
<feature type="domain" description="Peptidase S8/S53" evidence="1">
    <location>
        <begin position="71"/>
        <end position="493"/>
    </location>
</feature>
<sequence>MDLFRTITLLSLTFIFLVPTKASELVNDPLYPDQWYLNGSEGPNGGSFGIGFNHYLESRITATDENITFIIGQGIKFDHEDIKSSMWVNPDEIINNNIDDDLNGYIDDIHGVNITKKNGDISDYYGLGTEMASLISAEYDNYTGIAGISNVAKVASCIFADENGGTIENFDKCVDYIIYLKEVKQQKISSVVLTFGINLFEQYDAIAKVKPVFEKLNDAEILVISPMRGEIDQYFFAANLDLGLDFPGAYLLPNVITISGRGTNGNYYGYGANSISTTAPANYLLTASINKKHEKSEQFDFLFDQNDIPTSQLNNVSISTEKYYTGNSSWEVYSGDIDSFIELPPINLEQYQGKEILFSFYTLNLSERWINLDYYDESISSWLPMGSFFMPSKQWQSISSIVSVHEDIGEKLKTLKLRLGYPAGIVNDTYHATTAYIDEITISDPNLSTESDGYRYASGTALAAAQVAGAISLLNSINDLAPWEVRNLIISSGELVNEDLSIPSHQRTISNKILQIYGSNENGLLNCKDQYIHKRIYPTTERWIARAIGDELIIKGIHINCNKSNGPLTIIDEFNNKSYKSVDNGVYPDLISDDGYNITKLSFDEVGVHNLKIDTDNDLKVLALQKYHPPKKVPLITKDDRYSTRIDKTPFHINIGGVKTSTCLLNNMEVGNLMLSSQYYEDEFIFDSPKCAPEFDSQLINDINNRPSQVVQKPKSHKNIKTTAFTESSDDIKNSTTEVESKTYFNNISDISEDNIYIYTHQKNTTYSEELLLFSSEYRILGEEGERTYIVKIKNNETTLEEFTADIQAIFFEKNSTIVLSYSNVSKNLYSLIENRGIRIGKDYNQFISGDFENEVSYIFKVNDGVNSPPEQVQFDVDIADEKIELNNLFNDIDNDTLFFIDNTNNDNFKIDRLGTMSLTNNALSESSYIINVEVSDGEESINAYITINNKSKTNIPPKLKTNTFEIYTSEQFNINLYDYIENVEDEVVVINPINLPPKITISSGVLSGTLFKDDKPLDNIVTISITDEVNIVTELLYFNLIYKNHLPQVKSDISNITLVENTSLTLYLSSYFDDIDNDELQFTTSSSAASIITSSSGEVVMNIKSNIIGNHNIDISIDDSNGGVIQYSISLTIIENSTTPTEPVEVDSDKKSGGGSLSHYLLMLLLIISIARNKKHSALLLNNISIIK</sequence>
<organism evidence="2 3">
    <name type="scientific">Shewanella metallivivens</name>
    <dbReference type="NCBI Taxonomy" id="2872342"/>
    <lineage>
        <taxon>Bacteria</taxon>
        <taxon>Pseudomonadati</taxon>
        <taxon>Pseudomonadota</taxon>
        <taxon>Gammaproteobacteria</taxon>
        <taxon>Alteromonadales</taxon>
        <taxon>Shewanellaceae</taxon>
        <taxon>Shewanella</taxon>
    </lineage>
</organism>
<proteinExistence type="predicted"/>
<name>A0ABT5TRX6_9GAMM</name>
<comment type="caution">
    <text evidence="2">The sequence shown here is derived from an EMBL/GenBank/DDBJ whole genome shotgun (WGS) entry which is preliminary data.</text>
</comment>
<evidence type="ECO:0000313" key="3">
    <source>
        <dbReference type="Proteomes" id="UP001213691"/>
    </source>
</evidence>